<comment type="caution">
    <text evidence="2">The sequence shown here is derived from an EMBL/GenBank/DDBJ whole genome shotgun (WGS) entry which is preliminary data.</text>
</comment>
<organism evidence="2 3">
    <name type="scientific">Plakobranchus ocellatus</name>
    <dbReference type="NCBI Taxonomy" id="259542"/>
    <lineage>
        <taxon>Eukaryota</taxon>
        <taxon>Metazoa</taxon>
        <taxon>Spiralia</taxon>
        <taxon>Lophotrochozoa</taxon>
        <taxon>Mollusca</taxon>
        <taxon>Gastropoda</taxon>
        <taxon>Heterobranchia</taxon>
        <taxon>Euthyneura</taxon>
        <taxon>Panpulmonata</taxon>
        <taxon>Sacoglossa</taxon>
        <taxon>Placobranchoidea</taxon>
        <taxon>Plakobranchidae</taxon>
        <taxon>Plakobranchus</taxon>
    </lineage>
</organism>
<dbReference type="EMBL" id="BLXT01000992">
    <property type="protein sequence ID" value="GFN82513.1"/>
    <property type="molecule type" value="Genomic_DNA"/>
</dbReference>
<keyword evidence="3" id="KW-1185">Reference proteome</keyword>
<sequence>MFDFRGPSSRGRLERGQAATSRIAGLRVQAVSGRPKAKSGPLRRCSCLDALQGFITGSIPPTHARGNYQSLASVDSQTVKECRDERALRVSSRGLQLHHLTSPSVSWLRHKWGYDVFTSSKLYTLHYPSKLDSLSDANPKVEHSVPQHKTPEQTEESGEYT</sequence>
<evidence type="ECO:0000313" key="3">
    <source>
        <dbReference type="Proteomes" id="UP000735302"/>
    </source>
</evidence>
<evidence type="ECO:0000313" key="2">
    <source>
        <dbReference type="EMBL" id="GFN82513.1"/>
    </source>
</evidence>
<feature type="compositionally biased region" description="Basic and acidic residues" evidence="1">
    <location>
        <begin position="139"/>
        <end position="152"/>
    </location>
</feature>
<accession>A0AAV3YHN4</accession>
<gene>
    <name evidence="2" type="ORF">PoB_000901900</name>
</gene>
<dbReference type="Proteomes" id="UP000735302">
    <property type="component" value="Unassembled WGS sequence"/>
</dbReference>
<feature type="region of interest" description="Disordered" evidence="1">
    <location>
        <begin position="134"/>
        <end position="161"/>
    </location>
</feature>
<name>A0AAV3YHN4_9GAST</name>
<reference evidence="2 3" key="1">
    <citation type="journal article" date="2021" name="Elife">
        <title>Chloroplast acquisition without the gene transfer in kleptoplastic sea slugs, Plakobranchus ocellatus.</title>
        <authorList>
            <person name="Maeda T."/>
            <person name="Takahashi S."/>
            <person name="Yoshida T."/>
            <person name="Shimamura S."/>
            <person name="Takaki Y."/>
            <person name="Nagai Y."/>
            <person name="Toyoda A."/>
            <person name="Suzuki Y."/>
            <person name="Arimoto A."/>
            <person name="Ishii H."/>
            <person name="Satoh N."/>
            <person name="Nishiyama T."/>
            <person name="Hasebe M."/>
            <person name="Maruyama T."/>
            <person name="Minagawa J."/>
            <person name="Obokata J."/>
            <person name="Shigenobu S."/>
        </authorList>
    </citation>
    <scope>NUCLEOTIDE SEQUENCE [LARGE SCALE GENOMIC DNA]</scope>
</reference>
<protein>
    <submittedName>
        <fullName evidence="2">Uncharacterized protein</fullName>
    </submittedName>
</protein>
<evidence type="ECO:0000256" key="1">
    <source>
        <dbReference type="SAM" id="MobiDB-lite"/>
    </source>
</evidence>
<dbReference type="AlphaFoldDB" id="A0AAV3YHN4"/>
<proteinExistence type="predicted"/>